<feature type="transmembrane region" description="Helical" evidence="4">
    <location>
        <begin position="336"/>
        <end position="359"/>
    </location>
</feature>
<dbReference type="EMBL" id="LS483487">
    <property type="protein sequence ID" value="SQJ02628.1"/>
    <property type="molecule type" value="Genomic_DNA"/>
</dbReference>
<sequence>MKFIEKDIKKACKNKSSFFMSETSLSKIKSLTIWVSGDSISLKDLEMLPNLEDLYIDKHEGTYELKDLDVIYKCGKLKSLMLSKCKSFYMLVNYFQNLEELDFYDTEIDDFYFLKGMPELTDLILTGTSVRDIGFLRNLPSLKYLSLEGTSVRDISPMEYLDKLEEADFEDNELIEDYSVMKNLPSLLSYYVDGEYYDKDDGYMDEEEEEENEKSNGYEINGRYEKNKSDDNQKISFKERIFLILAPILYLMVFFIVMLGIMKLPNIVPGFFKSSKVGYVEAVLYPTIICNGALAGGLILGSIGVIAGNIKWFRKLIRIANSDDQSEKLGFNGQSIFTLAILGIISIVFSVGFSVALLGTEDIFDIISRNREDLKIYKSGNGVKYYGTLQLANSYRRMEGIYYTGKYSQFRKSLTAVEYPHQGWRAGKNFSLVCPVTLSRNLKLEKNTDYLVQYLPNTKVVYSIEKLDRWNFINEVLEDDLFNGKMDISSDEMLSLIYSRGQYLEKSYPVLKEIMSVKEKYRGEYSKVDLDGNGEKDYLVILESNSGRKAVMGIIMINGKYQEVFLPEAAGDKNIVISKLNTKTYYLHDLKMVSKATGEESILQYDGRKDYIRSSREK</sequence>
<keyword evidence="4" id="KW-0472">Membrane</keyword>
<dbReference type="GeneID" id="78456072"/>
<keyword evidence="4" id="KW-0812">Transmembrane</keyword>
<evidence type="ECO:0000256" key="3">
    <source>
        <dbReference type="SAM" id="MobiDB-lite"/>
    </source>
</evidence>
<reference evidence="5 6" key="1">
    <citation type="submission" date="2018-06" db="EMBL/GenBank/DDBJ databases">
        <authorList>
            <consortium name="Pathogen Informatics"/>
            <person name="Doyle S."/>
        </authorList>
    </citation>
    <scope>NUCLEOTIDE SEQUENCE [LARGE SCALE GENOMIC DNA]</scope>
    <source>
        <strain evidence="5 6">NCTC12112</strain>
    </source>
</reference>
<keyword evidence="2" id="KW-0677">Repeat</keyword>
<accession>A0AAX2JA54</accession>
<evidence type="ECO:0000313" key="6">
    <source>
        <dbReference type="Proteomes" id="UP000249008"/>
    </source>
</evidence>
<dbReference type="AlphaFoldDB" id="A0AAX2JA54"/>
<dbReference type="SUPFAM" id="SSF52058">
    <property type="entry name" value="L domain-like"/>
    <property type="match status" value="1"/>
</dbReference>
<feature type="transmembrane region" description="Helical" evidence="4">
    <location>
        <begin position="241"/>
        <end position="262"/>
    </location>
</feature>
<dbReference type="Gene3D" id="3.80.10.10">
    <property type="entry name" value="Ribonuclease Inhibitor"/>
    <property type="match status" value="1"/>
</dbReference>
<dbReference type="InterPro" id="IPR032675">
    <property type="entry name" value="LRR_dom_sf"/>
</dbReference>
<gene>
    <name evidence="5" type="primary">inlA</name>
    <name evidence="5" type="ORF">NCTC12112_01511</name>
</gene>
<dbReference type="InterPro" id="IPR050836">
    <property type="entry name" value="SDS22/Internalin_LRR"/>
</dbReference>
<organism evidence="5 6">
    <name type="scientific">Fusobacterium ulcerans</name>
    <dbReference type="NCBI Taxonomy" id="861"/>
    <lineage>
        <taxon>Bacteria</taxon>
        <taxon>Fusobacteriati</taxon>
        <taxon>Fusobacteriota</taxon>
        <taxon>Fusobacteriia</taxon>
        <taxon>Fusobacteriales</taxon>
        <taxon>Fusobacteriaceae</taxon>
        <taxon>Fusobacterium</taxon>
    </lineage>
</organism>
<dbReference type="Proteomes" id="UP000249008">
    <property type="component" value="Chromosome 1"/>
</dbReference>
<proteinExistence type="predicted"/>
<feature type="transmembrane region" description="Helical" evidence="4">
    <location>
        <begin position="282"/>
        <end position="308"/>
    </location>
</feature>
<keyword evidence="4" id="KW-1133">Transmembrane helix</keyword>
<feature type="region of interest" description="Disordered" evidence="3">
    <location>
        <begin position="202"/>
        <end position="223"/>
    </location>
</feature>
<evidence type="ECO:0000256" key="4">
    <source>
        <dbReference type="SAM" id="Phobius"/>
    </source>
</evidence>
<dbReference type="RefSeq" id="WP_005977253.1">
    <property type="nucleotide sequence ID" value="NZ_CABKNW010000002.1"/>
</dbReference>
<evidence type="ECO:0000313" key="5">
    <source>
        <dbReference type="EMBL" id="SQJ02628.1"/>
    </source>
</evidence>
<protein>
    <submittedName>
        <fullName evidence="5">Internalin-A</fullName>
    </submittedName>
</protein>
<evidence type="ECO:0000256" key="2">
    <source>
        <dbReference type="ARBA" id="ARBA00022737"/>
    </source>
</evidence>
<dbReference type="KEGG" id="ful:C4N20_14695"/>
<feature type="compositionally biased region" description="Acidic residues" evidence="3">
    <location>
        <begin position="203"/>
        <end position="212"/>
    </location>
</feature>
<evidence type="ECO:0000256" key="1">
    <source>
        <dbReference type="ARBA" id="ARBA00022614"/>
    </source>
</evidence>
<name>A0AAX2JA54_9FUSO</name>
<keyword evidence="1" id="KW-0433">Leucine-rich repeat</keyword>
<dbReference type="PANTHER" id="PTHR46652">
    <property type="entry name" value="LEUCINE-RICH REPEAT AND IQ DOMAIN-CONTAINING PROTEIN 1-RELATED"/>
    <property type="match status" value="1"/>
</dbReference>
<dbReference type="PANTHER" id="PTHR46652:SF3">
    <property type="entry name" value="LEUCINE-RICH REPEAT-CONTAINING PROTEIN 9"/>
    <property type="match status" value="1"/>
</dbReference>